<protein>
    <submittedName>
        <fullName evidence="3">Uncharacterized protein</fullName>
    </submittedName>
</protein>
<dbReference type="Proteomes" id="UP000186391">
    <property type="component" value="Unassembled WGS sequence"/>
</dbReference>
<comment type="caution">
    <text evidence="3">The sequence shown here is derived from an EMBL/GenBank/DDBJ whole genome shotgun (WGS) entry which is preliminary data.</text>
</comment>
<reference evidence="3 4" key="1">
    <citation type="submission" date="2016-11" db="EMBL/GenBank/DDBJ databases">
        <title>Draft Genome Sequences of Nine Cyanobacterial Strains from Diverse Habitats.</title>
        <authorList>
            <person name="Zhu T."/>
            <person name="Hou S."/>
            <person name="Lu X."/>
            <person name="Hess W.R."/>
        </authorList>
    </citation>
    <scope>NUCLEOTIDE SEQUENCE [LARGE SCALE GENOMIC DNA]</scope>
    <source>
        <strain evidence="3 4">NIES-592</strain>
    </source>
</reference>
<feature type="transmembrane region" description="Helical" evidence="2">
    <location>
        <begin position="57"/>
        <end position="76"/>
    </location>
</feature>
<evidence type="ECO:0000256" key="2">
    <source>
        <dbReference type="SAM" id="Phobius"/>
    </source>
</evidence>
<name>A0A1U7GW47_9CYAN</name>
<feature type="compositionally biased region" description="Polar residues" evidence="1">
    <location>
        <begin position="1"/>
        <end position="18"/>
    </location>
</feature>
<gene>
    <name evidence="3" type="ORF">NIES592_18275</name>
</gene>
<evidence type="ECO:0000313" key="4">
    <source>
        <dbReference type="Proteomes" id="UP000186391"/>
    </source>
</evidence>
<proteinExistence type="predicted"/>
<accession>A0A1U7GW47</accession>
<evidence type="ECO:0000313" key="3">
    <source>
        <dbReference type="EMBL" id="OKH12456.1"/>
    </source>
</evidence>
<keyword evidence="2" id="KW-1133">Transmembrane helix</keyword>
<feature type="compositionally biased region" description="Basic and acidic residues" evidence="1">
    <location>
        <begin position="22"/>
        <end position="32"/>
    </location>
</feature>
<feature type="region of interest" description="Disordered" evidence="1">
    <location>
        <begin position="1"/>
        <end position="32"/>
    </location>
</feature>
<evidence type="ECO:0000256" key="1">
    <source>
        <dbReference type="SAM" id="MobiDB-lite"/>
    </source>
</evidence>
<dbReference type="RefSeq" id="WP_073556509.1">
    <property type="nucleotide sequence ID" value="NZ_MRCA01000011.1"/>
</dbReference>
<keyword evidence="4" id="KW-1185">Reference proteome</keyword>
<dbReference type="EMBL" id="MRCA01000011">
    <property type="protein sequence ID" value="OKH12456.1"/>
    <property type="molecule type" value="Genomic_DNA"/>
</dbReference>
<organism evidence="3 4">
    <name type="scientific">Fischerella major NIES-592</name>
    <dbReference type="NCBI Taxonomy" id="210994"/>
    <lineage>
        <taxon>Bacteria</taxon>
        <taxon>Bacillati</taxon>
        <taxon>Cyanobacteriota</taxon>
        <taxon>Cyanophyceae</taxon>
        <taxon>Nostocales</taxon>
        <taxon>Hapalosiphonaceae</taxon>
        <taxon>Fischerella</taxon>
    </lineage>
</organism>
<keyword evidence="2" id="KW-0812">Transmembrane</keyword>
<dbReference type="OrthoDB" id="517881at2"/>
<dbReference type="AlphaFoldDB" id="A0A1U7GW47"/>
<keyword evidence="2" id="KW-0472">Membrane</keyword>
<sequence length="391" mass="43343">MNQEQQHIFKSKSVSDSSIAGKDTEQEPQETKEKVAYIHKTDRIRAWSEFIKSVTPYVWVAVIMIVLIPLLGKFLIADSSTQEHVISQPPKDNIVIVEKKAPPTGMESAIATAITNAHSQSQSFAAVKLDAWVDELMTRVDDSFLDWYFNYFNQKKLEFSTPFVWLTSAVAHWTNANNPSPAQAVAEKLTENFQTEFAKRVLRPKVAQLELENITKDTIDLYVAQLSQNIAEIQSSYKIPQVDWERYLGDIAITINDTEGNISNLSLKILTGGSAYLLTKAMIPTVTKVGSKVVTSFAGKAGAKMAAKTGGAVAAKLGAELLDPIVGVGIIIWDLWDYHHTVAVEKPILRDAIYDYLQQVKLSLLNNPENGIMSAINQVESGIIQKIHNLA</sequence>